<dbReference type="PROSITE" id="PS50928">
    <property type="entry name" value="ABC_TM1"/>
    <property type="match status" value="1"/>
</dbReference>
<feature type="domain" description="ABC transmembrane type-1" evidence="8">
    <location>
        <begin position="76"/>
        <end position="258"/>
    </location>
</feature>
<name>A0A1H6IXE7_MAGFU</name>
<keyword evidence="10" id="KW-1185">Reference proteome</keyword>
<accession>A0A1H6IXE7</accession>
<evidence type="ECO:0000256" key="3">
    <source>
        <dbReference type="ARBA" id="ARBA00022475"/>
    </source>
</evidence>
<evidence type="ECO:0000256" key="6">
    <source>
        <dbReference type="ARBA" id="ARBA00023136"/>
    </source>
</evidence>
<dbReference type="Proteomes" id="UP000182983">
    <property type="component" value="Unassembled WGS sequence"/>
</dbReference>
<protein>
    <submittedName>
        <fullName evidence="9">Phosphonate transport system permease protein</fullName>
    </submittedName>
</protein>
<evidence type="ECO:0000313" key="9">
    <source>
        <dbReference type="EMBL" id="SEH51145.1"/>
    </source>
</evidence>
<dbReference type="NCBIfam" id="TIGR01097">
    <property type="entry name" value="PhnE"/>
    <property type="match status" value="1"/>
</dbReference>
<dbReference type="SUPFAM" id="SSF161098">
    <property type="entry name" value="MetI-like"/>
    <property type="match status" value="1"/>
</dbReference>
<evidence type="ECO:0000259" key="8">
    <source>
        <dbReference type="PROSITE" id="PS50928"/>
    </source>
</evidence>
<evidence type="ECO:0000256" key="5">
    <source>
        <dbReference type="ARBA" id="ARBA00022989"/>
    </source>
</evidence>
<gene>
    <name evidence="9" type="ORF">SAMN04244559_02693</name>
</gene>
<dbReference type="InterPro" id="IPR000515">
    <property type="entry name" value="MetI-like"/>
</dbReference>
<organism evidence="9 10">
    <name type="scientific">Magnetospirillum fulvum</name>
    <name type="common">Rhodospirillum fulvum</name>
    <dbReference type="NCBI Taxonomy" id="1082"/>
    <lineage>
        <taxon>Bacteria</taxon>
        <taxon>Pseudomonadati</taxon>
        <taxon>Pseudomonadota</taxon>
        <taxon>Alphaproteobacteria</taxon>
        <taxon>Rhodospirillales</taxon>
        <taxon>Rhodospirillaceae</taxon>
        <taxon>Magnetospirillum</taxon>
    </lineage>
</organism>
<dbReference type="EMBL" id="FNWO01000012">
    <property type="protein sequence ID" value="SEH51145.1"/>
    <property type="molecule type" value="Genomic_DNA"/>
</dbReference>
<dbReference type="Gene3D" id="1.10.3720.10">
    <property type="entry name" value="MetI-like"/>
    <property type="match status" value="1"/>
</dbReference>
<keyword evidence="5 7" id="KW-1133">Transmembrane helix</keyword>
<evidence type="ECO:0000256" key="1">
    <source>
        <dbReference type="ARBA" id="ARBA00004651"/>
    </source>
</evidence>
<comment type="subcellular location">
    <subcellularLocation>
        <location evidence="1 7">Cell membrane</location>
        <topology evidence="1 7">Multi-pass membrane protein</topology>
    </subcellularLocation>
</comment>
<dbReference type="Pfam" id="PF00528">
    <property type="entry name" value="BPD_transp_1"/>
    <property type="match status" value="1"/>
</dbReference>
<keyword evidence="2 7" id="KW-0813">Transport</keyword>
<feature type="transmembrane region" description="Helical" evidence="7">
    <location>
        <begin position="126"/>
        <end position="149"/>
    </location>
</feature>
<keyword evidence="4 7" id="KW-0812">Transmembrane</keyword>
<dbReference type="AlphaFoldDB" id="A0A1H6IXE7"/>
<dbReference type="PANTHER" id="PTHR30043">
    <property type="entry name" value="PHOSPHONATES TRANSPORT SYSTEM PERMEASE PROTEIN"/>
    <property type="match status" value="1"/>
</dbReference>
<dbReference type="CDD" id="cd06261">
    <property type="entry name" value="TM_PBP2"/>
    <property type="match status" value="1"/>
</dbReference>
<feature type="transmembrane region" description="Helical" evidence="7">
    <location>
        <begin position="240"/>
        <end position="259"/>
    </location>
</feature>
<keyword evidence="6 7" id="KW-0472">Membrane</keyword>
<sequence>MSDSAALSAILSDSRRSLRHALVSTLAGMTVILAACLYAGLFDPARYRGALSTILTLAGDATPPDFSRWSKWGKPLAETLAMSIAGTVLGGLAALPLGAVAARTVAPAWAGEPVRLLLNGMRSIPGLIWGVVFVAAVGFGPLPGIFALACHSTGMLGKFYSEIFEHVDRAPGDALRSHGVSPLGVFRFSVWPQVLPRLMDVTIYRWEHNVRAATTLGVVGAGGLGLEIVTAFHLFEYQEAAALIIVLLVLVTAINALSAQIRRRYIGRL</sequence>
<dbReference type="GO" id="GO:0005886">
    <property type="term" value="C:plasma membrane"/>
    <property type="evidence" value="ECO:0007669"/>
    <property type="project" value="UniProtKB-SubCell"/>
</dbReference>
<feature type="transmembrane region" description="Helical" evidence="7">
    <location>
        <begin position="20"/>
        <end position="41"/>
    </location>
</feature>
<reference evidence="10" key="1">
    <citation type="submission" date="2016-10" db="EMBL/GenBank/DDBJ databases">
        <authorList>
            <person name="Varghese N."/>
            <person name="Submissions S."/>
        </authorList>
    </citation>
    <scope>NUCLEOTIDE SEQUENCE [LARGE SCALE GENOMIC DNA]</scope>
    <source>
        <strain evidence="10">DSM 13234</strain>
    </source>
</reference>
<keyword evidence="3" id="KW-1003">Cell membrane</keyword>
<dbReference type="InterPro" id="IPR005769">
    <property type="entry name" value="PhnE/PtxC"/>
</dbReference>
<dbReference type="InterPro" id="IPR035906">
    <property type="entry name" value="MetI-like_sf"/>
</dbReference>
<proteinExistence type="inferred from homology"/>
<comment type="similarity">
    <text evidence="7">Belongs to the binding-protein-dependent transport system permease family.</text>
</comment>
<dbReference type="RefSeq" id="WP_074769437.1">
    <property type="nucleotide sequence ID" value="NZ_FNWO01000012.1"/>
</dbReference>
<evidence type="ECO:0000313" key="10">
    <source>
        <dbReference type="Proteomes" id="UP000182983"/>
    </source>
</evidence>
<dbReference type="GO" id="GO:0015416">
    <property type="term" value="F:ABC-type phosphonate transporter activity"/>
    <property type="evidence" value="ECO:0007669"/>
    <property type="project" value="InterPro"/>
</dbReference>
<evidence type="ECO:0000256" key="7">
    <source>
        <dbReference type="RuleBase" id="RU363032"/>
    </source>
</evidence>
<dbReference type="PANTHER" id="PTHR30043:SF1">
    <property type="entry name" value="ABC TRANSPORT SYSTEM PERMEASE PROTEIN P69"/>
    <property type="match status" value="1"/>
</dbReference>
<feature type="transmembrane region" description="Helical" evidence="7">
    <location>
        <begin position="80"/>
        <end position="106"/>
    </location>
</feature>
<evidence type="ECO:0000256" key="4">
    <source>
        <dbReference type="ARBA" id="ARBA00022692"/>
    </source>
</evidence>
<feature type="transmembrane region" description="Helical" evidence="7">
    <location>
        <begin position="212"/>
        <end position="234"/>
    </location>
</feature>
<dbReference type="OrthoDB" id="7820570at2"/>
<evidence type="ECO:0000256" key="2">
    <source>
        <dbReference type="ARBA" id="ARBA00022448"/>
    </source>
</evidence>